<evidence type="ECO:0000256" key="1">
    <source>
        <dbReference type="SAM" id="SignalP"/>
    </source>
</evidence>
<keyword evidence="3" id="KW-1185">Reference proteome</keyword>
<dbReference type="AlphaFoldDB" id="A0A2P8IC40"/>
<organism evidence="2 3">
    <name type="scientific">Saccharothrix carnea</name>
    <dbReference type="NCBI Taxonomy" id="1280637"/>
    <lineage>
        <taxon>Bacteria</taxon>
        <taxon>Bacillati</taxon>
        <taxon>Actinomycetota</taxon>
        <taxon>Actinomycetes</taxon>
        <taxon>Pseudonocardiales</taxon>
        <taxon>Pseudonocardiaceae</taxon>
        <taxon>Saccharothrix</taxon>
    </lineage>
</organism>
<feature type="signal peptide" evidence="1">
    <location>
        <begin position="1"/>
        <end position="23"/>
    </location>
</feature>
<evidence type="ECO:0000313" key="2">
    <source>
        <dbReference type="EMBL" id="PSL56034.1"/>
    </source>
</evidence>
<sequence>MVLFVIAGCAVLAGGGLTAAVLADDRPRQVTSVAAGRPSPTVREDTTRPVGPPLCLIGSWRTVEEQVMVKFYTNEDPLPFTTSGRAYEFRPDGTGTERMDNVVFHGTFQGNELRLVGNGFIDFTWTATDRAITYSSPTRSEFTWAYYDQRGLVETQTIPSEQLRHEVDDYACQGTQLLESNARGYRSVWARTAGLGVYG</sequence>
<evidence type="ECO:0000313" key="3">
    <source>
        <dbReference type="Proteomes" id="UP000241118"/>
    </source>
</evidence>
<comment type="caution">
    <text evidence="2">The sequence shown here is derived from an EMBL/GenBank/DDBJ whole genome shotgun (WGS) entry which is preliminary data.</text>
</comment>
<gene>
    <name evidence="2" type="ORF">B0I31_104325</name>
</gene>
<dbReference type="EMBL" id="PYAX01000004">
    <property type="protein sequence ID" value="PSL56034.1"/>
    <property type="molecule type" value="Genomic_DNA"/>
</dbReference>
<evidence type="ECO:0008006" key="4">
    <source>
        <dbReference type="Google" id="ProtNLM"/>
    </source>
</evidence>
<protein>
    <recommendedName>
        <fullName evidence="4">Lipocalin-like protein</fullName>
    </recommendedName>
</protein>
<feature type="chain" id="PRO_5039400235" description="Lipocalin-like protein" evidence="1">
    <location>
        <begin position="24"/>
        <end position="199"/>
    </location>
</feature>
<dbReference type="Proteomes" id="UP000241118">
    <property type="component" value="Unassembled WGS sequence"/>
</dbReference>
<proteinExistence type="predicted"/>
<reference evidence="2 3" key="1">
    <citation type="submission" date="2018-03" db="EMBL/GenBank/DDBJ databases">
        <title>Genomic Encyclopedia of Type Strains, Phase III (KMG-III): the genomes of soil and plant-associated and newly described type strains.</title>
        <authorList>
            <person name="Whitman W."/>
        </authorList>
    </citation>
    <scope>NUCLEOTIDE SEQUENCE [LARGE SCALE GENOMIC DNA]</scope>
    <source>
        <strain evidence="2 3">CGMCC 4.7097</strain>
    </source>
</reference>
<name>A0A2P8IC40_SACCR</name>
<keyword evidence="1" id="KW-0732">Signal</keyword>
<accession>A0A2P8IC40</accession>